<keyword evidence="3" id="KW-0813">Transport</keyword>
<keyword evidence="4" id="KW-1003">Cell membrane</keyword>
<keyword evidence="10" id="KW-1185">Reference proteome</keyword>
<feature type="transmembrane region" description="Helical" evidence="8">
    <location>
        <begin position="176"/>
        <end position="199"/>
    </location>
</feature>
<feature type="transmembrane region" description="Helical" evidence="8">
    <location>
        <begin position="239"/>
        <end position="258"/>
    </location>
</feature>
<organism evidence="9 10">
    <name type="scientific">Naasia aerilata</name>
    <dbReference type="NCBI Taxonomy" id="1162966"/>
    <lineage>
        <taxon>Bacteria</taxon>
        <taxon>Bacillati</taxon>
        <taxon>Actinomycetota</taxon>
        <taxon>Actinomycetes</taxon>
        <taxon>Micrococcales</taxon>
        <taxon>Microbacteriaceae</taxon>
        <taxon>Naasia</taxon>
    </lineage>
</organism>
<dbReference type="EMBL" id="AP027731">
    <property type="protein sequence ID" value="BDZ44677.1"/>
    <property type="molecule type" value="Genomic_DNA"/>
</dbReference>
<gene>
    <name evidence="9" type="ORF">GCM10025866_05860</name>
</gene>
<feature type="transmembrane region" description="Helical" evidence="8">
    <location>
        <begin position="39"/>
        <end position="58"/>
    </location>
</feature>
<dbReference type="RefSeq" id="WP_286278106.1">
    <property type="nucleotide sequence ID" value="NZ_AP027731.1"/>
</dbReference>
<feature type="transmembrane region" description="Helical" evidence="8">
    <location>
        <begin position="92"/>
        <end position="114"/>
    </location>
</feature>
<protein>
    <recommendedName>
        <fullName evidence="11">AI-2E family transporter</fullName>
    </recommendedName>
</protein>
<evidence type="ECO:0000256" key="4">
    <source>
        <dbReference type="ARBA" id="ARBA00022475"/>
    </source>
</evidence>
<keyword evidence="5 8" id="KW-0812">Transmembrane</keyword>
<proteinExistence type="inferred from homology"/>
<comment type="similarity">
    <text evidence="2">Belongs to the autoinducer-2 exporter (AI-2E) (TC 2.A.86) family.</text>
</comment>
<feature type="transmembrane region" description="Helical" evidence="8">
    <location>
        <begin position="264"/>
        <end position="293"/>
    </location>
</feature>
<dbReference type="Pfam" id="PF01594">
    <property type="entry name" value="AI-2E_transport"/>
    <property type="match status" value="1"/>
</dbReference>
<feature type="transmembrane region" description="Helical" evidence="8">
    <location>
        <begin position="333"/>
        <end position="357"/>
    </location>
</feature>
<evidence type="ECO:0000256" key="7">
    <source>
        <dbReference type="ARBA" id="ARBA00023136"/>
    </source>
</evidence>
<comment type="subcellular location">
    <subcellularLocation>
        <location evidence="1">Cell membrane</location>
        <topology evidence="1">Multi-pass membrane protein</topology>
    </subcellularLocation>
</comment>
<dbReference type="PANTHER" id="PTHR21716:SF53">
    <property type="entry name" value="PERMEASE PERM-RELATED"/>
    <property type="match status" value="1"/>
</dbReference>
<evidence type="ECO:0000313" key="9">
    <source>
        <dbReference type="EMBL" id="BDZ44677.1"/>
    </source>
</evidence>
<evidence type="ECO:0008006" key="11">
    <source>
        <dbReference type="Google" id="ProtNLM"/>
    </source>
</evidence>
<evidence type="ECO:0000256" key="5">
    <source>
        <dbReference type="ARBA" id="ARBA00022692"/>
    </source>
</evidence>
<name>A0ABM8G915_9MICO</name>
<keyword evidence="7 8" id="KW-0472">Membrane</keyword>
<evidence type="ECO:0000256" key="1">
    <source>
        <dbReference type="ARBA" id="ARBA00004651"/>
    </source>
</evidence>
<sequence length="386" mass="41322">MEEQKQVAQALKPEGHLVAGELADRSDSVTPGMRIAAAWSWRAIVVAAAFAIVVFVVIQLSEIVIPLLIAVLIASLLVPLVHFLTRHHWPRWLAILVAEVGTLLALAALIYLVVTQVIRGFDDLRKQSVQSYDQFKDFLANSPFQVSEAQFNDLINQGVQSLQQDSGVLVSGALSVGLTLTHVLTGFLLVLFSTLFLLIDGKGVWHWVVRLFPKKARPAVDGAGRAGWHTVGAFVRVQILVAFIDAVGIGIVALILQIPLAIPIAVLVFLGSFVPVVGAFVTGFLAVFIALVYNGPVPAIIMLAGVLLVQQLEGHVLQPLIMGNAVKVHPLAVVLAVIGGGVLGGLPGTFFAVPFVATLNVMVKYIAQGTWRVNPKPELEDVVPDA</sequence>
<dbReference type="PANTHER" id="PTHR21716">
    <property type="entry name" value="TRANSMEMBRANE PROTEIN"/>
    <property type="match status" value="1"/>
</dbReference>
<evidence type="ECO:0000256" key="3">
    <source>
        <dbReference type="ARBA" id="ARBA00022448"/>
    </source>
</evidence>
<evidence type="ECO:0000313" key="10">
    <source>
        <dbReference type="Proteomes" id="UP001321498"/>
    </source>
</evidence>
<evidence type="ECO:0000256" key="2">
    <source>
        <dbReference type="ARBA" id="ARBA00009773"/>
    </source>
</evidence>
<evidence type="ECO:0000256" key="8">
    <source>
        <dbReference type="SAM" id="Phobius"/>
    </source>
</evidence>
<keyword evidence="6 8" id="KW-1133">Transmembrane helix</keyword>
<dbReference type="Proteomes" id="UP001321498">
    <property type="component" value="Chromosome"/>
</dbReference>
<feature type="transmembrane region" description="Helical" evidence="8">
    <location>
        <begin position="64"/>
        <end position="85"/>
    </location>
</feature>
<accession>A0ABM8G915</accession>
<feature type="transmembrane region" description="Helical" evidence="8">
    <location>
        <begin position="300"/>
        <end position="321"/>
    </location>
</feature>
<reference evidence="10" key="1">
    <citation type="journal article" date="2019" name="Int. J. Syst. Evol. Microbiol.">
        <title>The Global Catalogue of Microorganisms (GCM) 10K type strain sequencing project: providing services to taxonomists for standard genome sequencing and annotation.</title>
        <authorList>
            <consortium name="The Broad Institute Genomics Platform"/>
            <consortium name="The Broad Institute Genome Sequencing Center for Infectious Disease"/>
            <person name="Wu L."/>
            <person name="Ma J."/>
        </authorList>
    </citation>
    <scope>NUCLEOTIDE SEQUENCE [LARGE SCALE GENOMIC DNA]</scope>
    <source>
        <strain evidence="10">NBRC 108725</strain>
    </source>
</reference>
<evidence type="ECO:0000256" key="6">
    <source>
        <dbReference type="ARBA" id="ARBA00022989"/>
    </source>
</evidence>
<dbReference type="InterPro" id="IPR002549">
    <property type="entry name" value="AI-2E-like"/>
</dbReference>